<organism evidence="2 3">
    <name type="scientific">Phaseolus angularis</name>
    <name type="common">Azuki bean</name>
    <name type="synonym">Vigna angularis</name>
    <dbReference type="NCBI Taxonomy" id="3914"/>
    <lineage>
        <taxon>Eukaryota</taxon>
        <taxon>Viridiplantae</taxon>
        <taxon>Streptophyta</taxon>
        <taxon>Embryophyta</taxon>
        <taxon>Tracheophyta</taxon>
        <taxon>Spermatophyta</taxon>
        <taxon>Magnoliopsida</taxon>
        <taxon>eudicotyledons</taxon>
        <taxon>Gunneridae</taxon>
        <taxon>Pentapetalae</taxon>
        <taxon>rosids</taxon>
        <taxon>fabids</taxon>
        <taxon>Fabales</taxon>
        <taxon>Fabaceae</taxon>
        <taxon>Papilionoideae</taxon>
        <taxon>50 kb inversion clade</taxon>
        <taxon>NPAAA clade</taxon>
        <taxon>indigoferoid/millettioid clade</taxon>
        <taxon>Phaseoleae</taxon>
        <taxon>Vigna</taxon>
    </lineage>
</organism>
<evidence type="ECO:0000313" key="2">
    <source>
        <dbReference type="EMBL" id="KOM34372.1"/>
    </source>
</evidence>
<evidence type="ECO:0000256" key="1">
    <source>
        <dbReference type="SAM" id="MobiDB-lite"/>
    </source>
</evidence>
<reference evidence="3" key="1">
    <citation type="journal article" date="2015" name="Proc. Natl. Acad. Sci. U.S.A.">
        <title>Genome sequencing of adzuki bean (Vigna angularis) provides insight into high starch and low fat accumulation and domestication.</title>
        <authorList>
            <person name="Yang K."/>
            <person name="Tian Z."/>
            <person name="Chen C."/>
            <person name="Luo L."/>
            <person name="Zhao B."/>
            <person name="Wang Z."/>
            <person name="Yu L."/>
            <person name="Li Y."/>
            <person name="Sun Y."/>
            <person name="Li W."/>
            <person name="Chen Y."/>
            <person name="Li Y."/>
            <person name="Zhang Y."/>
            <person name="Ai D."/>
            <person name="Zhao J."/>
            <person name="Shang C."/>
            <person name="Ma Y."/>
            <person name="Wu B."/>
            <person name="Wang M."/>
            <person name="Gao L."/>
            <person name="Sun D."/>
            <person name="Zhang P."/>
            <person name="Guo F."/>
            <person name="Wang W."/>
            <person name="Li Y."/>
            <person name="Wang J."/>
            <person name="Varshney R.K."/>
            <person name="Wang J."/>
            <person name="Ling H.Q."/>
            <person name="Wan P."/>
        </authorList>
    </citation>
    <scope>NUCLEOTIDE SEQUENCE</scope>
    <source>
        <strain evidence="3">cv. Jingnong 6</strain>
    </source>
</reference>
<feature type="region of interest" description="Disordered" evidence="1">
    <location>
        <begin position="78"/>
        <end position="155"/>
    </location>
</feature>
<feature type="compositionally biased region" description="Basic and acidic residues" evidence="1">
    <location>
        <begin position="105"/>
        <end position="115"/>
    </location>
</feature>
<sequence length="189" mass="21425">MPPTRPCTTMIYHCKFVFLASDHPKHHRRPPSSFARITLPPNLRTTIFFVHHQKFPDLQKHLAKNLVHHPPHAMPPSIIQPPVDFAGDNGGAGGRRTVATQPLTQREKRDKRSDEGGASTRRRGEHAMAERQGRQHQRQQRWQQGGTSGEEESMGQTGLVRWHVVLCFGSRSDCGSRGNRHQVMDNRGI</sequence>
<dbReference type="Gramene" id="KOM34372">
    <property type="protein sequence ID" value="KOM34372"/>
    <property type="gene ID" value="LR48_Vigan02g052200"/>
</dbReference>
<evidence type="ECO:0000313" key="3">
    <source>
        <dbReference type="Proteomes" id="UP000053144"/>
    </source>
</evidence>
<accession>A0A0L9TVC9</accession>
<dbReference type="EMBL" id="CM003372">
    <property type="protein sequence ID" value="KOM34372.1"/>
    <property type="molecule type" value="Genomic_DNA"/>
</dbReference>
<gene>
    <name evidence="2" type="ORF">LR48_Vigan02g052200</name>
</gene>
<proteinExistence type="predicted"/>
<dbReference type="Proteomes" id="UP000053144">
    <property type="component" value="Chromosome 2"/>
</dbReference>
<dbReference type="AlphaFoldDB" id="A0A0L9TVC9"/>
<name>A0A0L9TVC9_PHAAN</name>
<protein>
    <submittedName>
        <fullName evidence="2">Uncharacterized protein</fullName>
    </submittedName>
</protein>